<protein>
    <submittedName>
        <fullName evidence="2">Transporter</fullName>
    </submittedName>
</protein>
<dbReference type="Proteomes" id="UP000576082">
    <property type="component" value="Unassembled WGS sequence"/>
</dbReference>
<reference evidence="2 3" key="1">
    <citation type="submission" date="2020-04" db="EMBL/GenBank/DDBJ databases">
        <title>Flammeovirga sp. SR4, a novel species isolated from seawater.</title>
        <authorList>
            <person name="Wang X."/>
        </authorList>
    </citation>
    <scope>NUCLEOTIDE SEQUENCE [LARGE SCALE GENOMIC DNA]</scope>
    <source>
        <strain evidence="2 3">ATCC 23126</strain>
    </source>
</reference>
<feature type="signal peptide" evidence="1">
    <location>
        <begin position="1"/>
        <end position="20"/>
    </location>
</feature>
<keyword evidence="1" id="KW-0732">Signal</keyword>
<evidence type="ECO:0000256" key="1">
    <source>
        <dbReference type="SAM" id="SignalP"/>
    </source>
</evidence>
<name>A0A7X9RSN1_9BACT</name>
<accession>A0A7X9RSN1</accession>
<feature type="chain" id="PRO_5030932599" evidence="1">
    <location>
        <begin position="21"/>
        <end position="263"/>
    </location>
</feature>
<proteinExistence type="predicted"/>
<gene>
    <name evidence="2" type="ORF">HHU12_04885</name>
</gene>
<sequence>MVKKFIIGTLMLLSSLTIYAQSPMLPSMSIPSLGGGTNAHAGTYTGDGVFVGVATLHSQYLNFASASVLWNTGWDVLGAKYSMMIAQPMLMDGSYKNHFFPVVYITPLQLSWDLGNTKLQGSYSALIGRELPVDAHLISVKATQYILDGKYSLNGGVTYEHRVARPELGRTLGSAMVFEANISRHFTNGSTVGVFGYYNTNTSQEIVEGRSLFNDISGTRGIGVDTSHPLGKHLFLNGKFIYDMQPNKVTRCNKVVLSLAYKF</sequence>
<keyword evidence="3" id="KW-1185">Reference proteome</keyword>
<dbReference type="AlphaFoldDB" id="A0A7X9RSN1"/>
<organism evidence="2 3">
    <name type="scientific">Flammeovirga aprica JL-4</name>
    <dbReference type="NCBI Taxonomy" id="694437"/>
    <lineage>
        <taxon>Bacteria</taxon>
        <taxon>Pseudomonadati</taxon>
        <taxon>Bacteroidota</taxon>
        <taxon>Cytophagia</taxon>
        <taxon>Cytophagales</taxon>
        <taxon>Flammeovirgaceae</taxon>
        <taxon>Flammeovirga</taxon>
    </lineage>
</organism>
<dbReference type="EMBL" id="JABANE010000009">
    <property type="protein sequence ID" value="NME67291.1"/>
    <property type="molecule type" value="Genomic_DNA"/>
</dbReference>
<evidence type="ECO:0000313" key="2">
    <source>
        <dbReference type="EMBL" id="NME67291.1"/>
    </source>
</evidence>
<evidence type="ECO:0000313" key="3">
    <source>
        <dbReference type="Proteomes" id="UP000576082"/>
    </source>
</evidence>
<dbReference type="RefSeq" id="WP_169655525.1">
    <property type="nucleotide sequence ID" value="NZ_JABANE010000009.1"/>
</dbReference>
<comment type="caution">
    <text evidence="2">The sequence shown here is derived from an EMBL/GenBank/DDBJ whole genome shotgun (WGS) entry which is preliminary data.</text>
</comment>